<keyword evidence="5" id="KW-0862">Zinc</keyword>
<dbReference type="GO" id="GO:0006508">
    <property type="term" value="P:proteolysis"/>
    <property type="evidence" value="ECO:0007669"/>
    <property type="project" value="UniProtKB-KW"/>
</dbReference>
<evidence type="ECO:0000313" key="9">
    <source>
        <dbReference type="EMBL" id="ELY89004.1"/>
    </source>
</evidence>
<evidence type="ECO:0000256" key="6">
    <source>
        <dbReference type="ARBA" id="ARBA00023049"/>
    </source>
</evidence>
<evidence type="ECO:0000256" key="3">
    <source>
        <dbReference type="ARBA" id="ARBA00022670"/>
    </source>
</evidence>
<dbReference type="AlphaFoldDB" id="L9ZRQ1"/>
<dbReference type="Gene3D" id="3.40.630.10">
    <property type="entry name" value="Zn peptidases"/>
    <property type="match status" value="1"/>
</dbReference>
<evidence type="ECO:0000259" key="8">
    <source>
        <dbReference type="Pfam" id="PF00246"/>
    </source>
</evidence>
<feature type="compositionally biased region" description="Basic and acidic residues" evidence="7">
    <location>
        <begin position="287"/>
        <end position="315"/>
    </location>
</feature>
<dbReference type="Pfam" id="PF00246">
    <property type="entry name" value="Peptidase_M14"/>
    <property type="match status" value="1"/>
</dbReference>
<dbReference type="Proteomes" id="UP000011511">
    <property type="component" value="Unassembled WGS sequence"/>
</dbReference>
<reference evidence="9 10" key="1">
    <citation type="journal article" date="2014" name="PLoS Genet.">
        <title>Phylogenetically driven sequencing of extremely halophilic archaea reveals strategies for static and dynamic osmo-response.</title>
        <authorList>
            <person name="Becker E.A."/>
            <person name="Seitzer P.M."/>
            <person name="Tritt A."/>
            <person name="Larsen D."/>
            <person name="Krusor M."/>
            <person name="Yao A.I."/>
            <person name="Wu D."/>
            <person name="Madern D."/>
            <person name="Eisen J.A."/>
            <person name="Darling A.E."/>
            <person name="Facciotti M.T."/>
        </authorList>
    </citation>
    <scope>NUCLEOTIDE SEQUENCE [LARGE SCALE GENOMIC DNA]</scope>
    <source>
        <strain evidence="9 10">JCM 12890</strain>
    </source>
</reference>
<dbReference type="GO" id="GO:0004181">
    <property type="term" value="F:metallocarboxypeptidase activity"/>
    <property type="evidence" value="ECO:0007669"/>
    <property type="project" value="InterPro"/>
</dbReference>
<feature type="compositionally biased region" description="Basic residues" evidence="7">
    <location>
        <begin position="316"/>
        <end position="326"/>
    </location>
</feature>
<evidence type="ECO:0000256" key="1">
    <source>
        <dbReference type="ARBA" id="ARBA00001947"/>
    </source>
</evidence>
<organism evidence="9 10">
    <name type="scientific">Natrinema altunense (strain JCM 12890 / CGMCC 1.3731 / AJ2)</name>
    <dbReference type="NCBI Taxonomy" id="1227494"/>
    <lineage>
        <taxon>Archaea</taxon>
        <taxon>Methanobacteriati</taxon>
        <taxon>Methanobacteriota</taxon>
        <taxon>Stenosarchaea group</taxon>
        <taxon>Halobacteria</taxon>
        <taxon>Halobacteriales</taxon>
        <taxon>Natrialbaceae</taxon>
        <taxon>Natrinema</taxon>
    </lineage>
</organism>
<comment type="cofactor">
    <cofactor evidence="1">
        <name>Zn(2+)</name>
        <dbReference type="ChEBI" id="CHEBI:29105"/>
    </cofactor>
</comment>
<proteinExistence type="inferred from homology"/>
<dbReference type="GO" id="GO:0005615">
    <property type="term" value="C:extracellular space"/>
    <property type="evidence" value="ECO:0007669"/>
    <property type="project" value="TreeGrafter"/>
</dbReference>
<evidence type="ECO:0000256" key="7">
    <source>
        <dbReference type="SAM" id="MobiDB-lite"/>
    </source>
</evidence>
<dbReference type="GO" id="GO:0008270">
    <property type="term" value="F:zinc ion binding"/>
    <property type="evidence" value="ECO:0007669"/>
    <property type="project" value="InterPro"/>
</dbReference>
<evidence type="ECO:0000256" key="4">
    <source>
        <dbReference type="ARBA" id="ARBA00022801"/>
    </source>
</evidence>
<keyword evidence="9" id="KW-0121">Carboxypeptidase</keyword>
<feature type="domain" description="Peptidase M14" evidence="8">
    <location>
        <begin position="28"/>
        <end position="193"/>
    </location>
</feature>
<comment type="caution">
    <text evidence="9">The sequence shown here is derived from an EMBL/GenBank/DDBJ whole genome shotgun (WGS) entry which is preliminary data.</text>
</comment>
<dbReference type="EMBL" id="AOIK01000015">
    <property type="protein sequence ID" value="ELY89004.1"/>
    <property type="molecule type" value="Genomic_DNA"/>
</dbReference>
<feature type="region of interest" description="Disordered" evidence="7">
    <location>
        <begin position="227"/>
        <end position="366"/>
    </location>
</feature>
<evidence type="ECO:0000256" key="2">
    <source>
        <dbReference type="ARBA" id="ARBA00005988"/>
    </source>
</evidence>
<keyword evidence="4" id="KW-0378">Hydrolase</keyword>
<dbReference type="PATRIC" id="fig|1227494.3.peg.1099"/>
<name>L9ZRQ1_NATA2</name>
<gene>
    <name evidence="9" type="ORF">C485_05481</name>
</gene>
<sequence>MKPGGPFPPDTASINYNSFTNNETLYRTLEKLDARSSLEYEPIGETWDGRPIPYVRIDGGDTDVFYVTQQHGDEQHTTEAALQLLTKFAAGGRRTADILNEVTLHVIPRHNPDGWAPADETETPARENGRPADVCHHDPYYGPDQCGSVDPNRQHYFAVDPDVLAEVDGIDPDRIPDENPSPETQAMLDKADEVDADIVCDWYHQFTLRNDECELINASTRWPLNAAARRGGGPLPADFRVRVSGDGGSRPHDVGHLSGRDHRQHRSKRPRRSGPRERPLRVPGPGERPRQRGEREARDGHQHGHDRYPDGDRLRRIVRSRSRRRRDPAPRGLLLEGTPAIGVDAGTRGLRGMRPHAARRDPAAARRVDHDLEPVAAVGGLEMTVGRETGAADALSPVRNAPEP</sequence>
<accession>L9ZRQ1</accession>
<feature type="compositionally biased region" description="Basic and acidic residues" evidence="7">
    <location>
        <begin position="239"/>
        <end position="261"/>
    </location>
</feature>
<keyword evidence="10" id="KW-1185">Reference proteome</keyword>
<feature type="compositionally biased region" description="Basic residues" evidence="7">
    <location>
        <begin position="262"/>
        <end position="273"/>
    </location>
</feature>
<evidence type="ECO:0000313" key="10">
    <source>
        <dbReference type="Proteomes" id="UP000011511"/>
    </source>
</evidence>
<dbReference type="SUPFAM" id="SSF53187">
    <property type="entry name" value="Zn-dependent exopeptidases"/>
    <property type="match status" value="1"/>
</dbReference>
<dbReference type="PANTHER" id="PTHR11705:SF143">
    <property type="entry name" value="SLL0236 PROTEIN"/>
    <property type="match status" value="1"/>
</dbReference>
<keyword evidence="6" id="KW-0482">Metalloprotease</keyword>
<evidence type="ECO:0000256" key="5">
    <source>
        <dbReference type="ARBA" id="ARBA00022833"/>
    </source>
</evidence>
<dbReference type="InterPro" id="IPR000834">
    <property type="entry name" value="Peptidase_M14"/>
</dbReference>
<keyword evidence="3" id="KW-0645">Protease</keyword>
<comment type="similarity">
    <text evidence="2">Belongs to the peptidase M14 family.</text>
</comment>
<dbReference type="PANTHER" id="PTHR11705">
    <property type="entry name" value="PROTEASE FAMILY M14 CARBOXYPEPTIDASE A,B"/>
    <property type="match status" value="1"/>
</dbReference>
<protein>
    <submittedName>
        <fullName evidence="9">Peptidase M14 carboxypeptidase A</fullName>
    </submittedName>
</protein>